<gene>
    <name evidence="3" type="ORF">SAMN05443248_3084</name>
</gene>
<dbReference type="AlphaFoldDB" id="A0A1M5NQV1"/>
<accession>A0A1M5NQV1</accession>
<feature type="transmembrane region" description="Helical" evidence="1">
    <location>
        <begin position="162"/>
        <end position="182"/>
    </location>
</feature>
<evidence type="ECO:0000313" key="3">
    <source>
        <dbReference type="EMBL" id="SHG91912.1"/>
    </source>
</evidence>
<keyword evidence="1" id="KW-0472">Membrane</keyword>
<name>A0A1M5NQV1_9BRAD</name>
<organism evidence="3 4">
    <name type="scientific">Bradyrhizobium erythrophlei</name>
    <dbReference type="NCBI Taxonomy" id="1437360"/>
    <lineage>
        <taxon>Bacteria</taxon>
        <taxon>Pseudomonadati</taxon>
        <taxon>Pseudomonadota</taxon>
        <taxon>Alphaproteobacteria</taxon>
        <taxon>Hyphomicrobiales</taxon>
        <taxon>Nitrobacteraceae</taxon>
        <taxon>Bradyrhizobium</taxon>
    </lineage>
</organism>
<dbReference type="OrthoDB" id="8449475at2"/>
<proteinExistence type="predicted"/>
<dbReference type="SMART" id="SM00974">
    <property type="entry name" value="T5orf172"/>
    <property type="match status" value="1"/>
</dbReference>
<keyword evidence="1" id="KW-1133">Transmembrane helix</keyword>
<keyword evidence="1" id="KW-0812">Transmembrane</keyword>
<evidence type="ECO:0000256" key="1">
    <source>
        <dbReference type="SAM" id="Phobius"/>
    </source>
</evidence>
<dbReference type="Proteomes" id="UP000189796">
    <property type="component" value="Chromosome I"/>
</dbReference>
<reference evidence="3 4" key="1">
    <citation type="submission" date="2016-11" db="EMBL/GenBank/DDBJ databases">
        <authorList>
            <person name="Jaros S."/>
            <person name="Januszkiewicz K."/>
            <person name="Wedrychowicz H."/>
        </authorList>
    </citation>
    <scope>NUCLEOTIDE SEQUENCE [LARGE SCALE GENOMIC DNA]</scope>
    <source>
        <strain evidence="3 4">GAS138</strain>
    </source>
</reference>
<sequence>MRFFFTGPRILGIRPGISFGPSDLRRLTRPRQASGAGQMTGSFVYVISNGIGGHKIGQSTNPIQRISDLQTGSAQELKFAYIGVTPGTGFNVEGAAHDLLDQRRIHNEWFAVPASIAIGAVIEAAQRLGEPIQQVSPEMVPQIIHLANQPGEAAPARRAPLWLWWFFWLSAAFLAGVIALVVF</sequence>
<feature type="domain" description="Bacteriophage T5 Orf172 DNA-binding" evidence="2">
    <location>
        <begin position="48"/>
        <end position="124"/>
    </location>
</feature>
<protein>
    <submittedName>
        <fullName evidence="3">Meiotically up-regulated gene 113</fullName>
    </submittedName>
</protein>
<dbReference type="EMBL" id="LT670817">
    <property type="protein sequence ID" value="SHG91912.1"/>
    <property type="molecule type" value="Genomic_DNA"/>
</dbReference>
<evidence type="ECO:0000259" key="2">
    <source>
        <dbReference type="SMART" id="SM00974"/>
    </source>
</evidence>
<dbReference type="InterPro" id="IPR018306">
    <property type="entry name" value="Phage_T5_Orf172_DNA-bd"/>
</dbReference>
<dbReference type="Pfam" id="PF13455">
    <property type="entry name" value="MUG113"/>
    <property type="match status" value="1"/>
</dbReference>
<evidence type="ECO:0000313" key="4">
    <source>
        <dbReference type="Proteomes" id="UP000189796"/>
    </source>
</evidence>